<keyword evidence="5" id="KW-1185">Reference proteome</keyword>
<evidence type="ECO:0000256" key="1">
    <source>
        <dbReference type="ARBA" id="ARBA00004141"/>
    </source>
</evidence>
<reference evidence="6" key="1">
    <citation type="submission" date="2025-08" db="UniProtKB">
        <authorList>
            <consortium name="RefSeq"/>
        </authorList>
    </citation>
    <scope>IDENTIFICATION</scope>
</reference>
<dbReference type="GeneID" id="106012764"/>
<feature type="transmembrane region" description="Helical" evidence="3">
    <location>
        <begin position="68"/>
        <end position="86"/>
    </location>
</feature>
<evidence type="ECO:0000256" key="2">
    <source>
        <dbReference type="SAM" id="MobiDB-lite"/>
    </source>
</evidence>
<dbReference type="PANTHER" id="PTHR11360">
    <property type="entry name" value="MONOCARBOXYLATE TRANSPORTER"/>
    <property type="match status" value="1"/>
</dbReference>
<feature type="domain" description="Major facilitator superfamily (MFS) profile" evidence="4">
    <location>
        <begin position="1"/>
        <end position="180"/>
    </location>
</feature>
<accession>A0ABM1A713</accession>
<feature type="transmembrane region" description="Helical" evidence="3">
    <location>
        <begin position="157"/>
        <end position="175"/>
    </location>
</feature>
<dbReference type="PROSITE" id="PS50850">
    <property type="entry name" value="MFS"/>
    <property type="match status" value="1"/>
</dbReference>
<dbReference type="InterPro" id="IPR050327">
    <property type="entry name" value="Proton-linked_MCT"/>
</dbReference>
<dbReference type="InterPro" id="IPR011701">
    <property type="entry name" value="MFS"/>
</dbReference>
<dbReference type="InterPro" id="IPR020846">
    <property type="entry name" value="MFS_dom"/>
</dbReference>
<protein>
    <submittedName>
        <fullName evidence="6">Uncharacterized protein LOC106012764</fullName>
    </submittedName>
</protein>
<evidence type="ECO:0000313" key="6">
    <source>
        <dbReference type="RefSeq" id="XP_012942099.1"/>
    </source>
</evidence>
<evidence type="ECO:0000256" key="3">
    <source>
        <dbReference type="SAM" id="Phobius"/>
    </source>
</evidence>
<dbReference type="SUPFAM" id="SSF103473">
    <property type="entry name" value="MFS general substrate transporter"/>
    <property type="match status" value="1"/>
</dbReference>
<comment type="subcellular location">
    <subcellularLocation>
        <location evidence="1">Membrane</location>
        <topology evidence="1">Multi-pass membrane protein</topology>
    </subcellularLocation>
</comment>
<proteinExistence type="predicted"/>
<evidence type="ECO:0000259" key="4">
    <source>
        <dbReference type="PROSITE" id="PS50850"/>
    </source>
</evidence>
<dbReference type="InterPro" id="IPR036259">
    <property type="entry name" value="MFS_trans_sf"/>
</dbReference>
<gene>
    <name evidence="6" type="primary">LOC106012764</name>
</gene>
<feature type="transmembrane region" description="Helical" evidence="3">
    <location>
        <begin position="40"/>
        <end position="61"/>
    </location>
</feature>
<dbReference type="Gene3D" id="1.20.1250.20">
    <property type="entry name" value="MFS general substrate transporter like domains"/>
    <property type="match status" value="1"/>
</dbReference>
<feature type="compositionally biased region" description="Polar residues" evidence="2">
    <location>
        <begin position="219"/>
        <end position="229"/>
    </location>
</feature>
<keyword evidence="3" id="KW-1133">Transmembrane helix</keyword>
<feature type="region of interest" description="Disordered" evidence="2">
    <location>
        <begin position="686"/>
        <end position="717"/>
    </location>
</feature>
<name>A0ABM1A713_APLCA</name>
<dbReference type="Proteomes" id="UP000694888">
    <property type="component" value="Unplaced"/>
</dbReference>
<keyword evidence="3" id="KW-0812">Transmembrane</keyword>
<dbReference type="RefSeq" id="XP_012942099.1">
    <property type="nucleotide sequence ID" value="XM_013086645.2"/>
</dbReference>
<feature type="transmembrane region" description="Helical" evidence="3">
    <location>
        <begin position="92"/>
        <end position="113"/>
    </location>
</feature>
<keyword evidence="3" id="KW-0472">Membrane</keyword>
<feature type="region of interest" description="Disordered" evidence="2">
    <location>
        <begin position="193"/>
        <end position="287"/>
    </location>
</feature>
<organism evidence="5 6">
    <name type="scientific">Aplysia californica</name>
    <name type="common">California sea hare</name>
    <dbReference type="NCBI Taxonomy" id="6500"/>
    <lineage>
        <taxon>Eukaryota</taxon>
        <taxon>Metazoa</taxon>
        <taxon>Spiralia</taxon>
        <taxon>Lophotrochozoa</taxon>
        <taxon>Mollusca</taxon>
        <taxon>Gastropoda</taxon>
        <taxon>Heterobranchia</taxon>
        <taxon>Euthyneura</taxon>
        <taxon>Tectipleura</taxon>
        <taxon>Aplysiida</taxon>
        <taxon>Aplysioidea</taxon>
        <taxon>Aplysiidae</taxon>
        <taxon>Aplysia</taxon>
    </lineage>
</organism>
<feature type="transmembrane region" description="Helical" evidence="3">
    <location>
        <begin position="7"/>
        <end position="28"/>
    </location>
</feature>
<dbReference type="Pfam" id="PF07690">
    <property type="entry name" value="MFS_1"/>
    <property type="match status" value="1"/>
</dbReference>
<evidence type="ECO:0000313" key="5">
    <source>
        <dbReference type="Proteomes" id="UP000694888"/>
    </source>
</evidence>
<sequence length="717" mass="78308">MSFSANFVIIFFAAGFGRAIAMLFLDFVEQFDSTVTTTSISFALQMVSISLASMLVTSLLVPVTGERVAITIGSLGNSLCTIFIGMSPNVGVFMMLMTAKGICLGVTFVPAISMISQYFVRRRSLATALANCGISVGNMAAPPLVRALVEAYGLRGTFIIFGALQLHTVAAALLMRPLSQYSAVVNPASVEKRKESSVPLADATNTVEEVHDTMDPDTEQSNATATSRLAATPPENVRTFRQSSVLQNKEKEEESEEEKNEEDGRGGVNGGIKESLLLPSSQGHEEIVTSKDTLRVDSKGQDFPQGRNPIDKTRLHMSRRSPCQVQKMHLSKERLDIANRDVCQQISESPYEDSELMAEKAGSLEGAVDVFGSDCSDLSCRSQVKGSLLVSLEGPRLRSASANEELSIQRCLRSAALVSPSGTRPARPPFVRQLSVDSSVKPNAKHQLASLNFQANGSKGHNELRIPEHGVSIHINHETSLLENGRNRSSAGSRPDMAEIQSSREIIPVQRVSLPVFKSSSWSIVSAPLGDLAVDVEVCAMESQSRIQMTGNSAAVGSVTVDEILSPHYPKPTLWQRTKGIFQETFNLKLLKSWALRTLLLSSVTGILIQYVVTYLPTIAAKQGKIGAEPVSLLLTVGGAVDLGSRIAIGAFTDTHLLKPTQIVAITQLIMGKEDLYNVVYCIKSKKEKEREREREREREGERETERQRERDRERKI</sequence>
<dbReference type="PANTHER" id="PTHR11360:SF303">
    <property type="entry name" value="MAJOR FACILITATOR SUPERFAMILY (MFS) PROFILE DOMAIN-CONTAINING PROTEIN"/>
    <property type="match status" value="1"/>
</dbReference>